<dbReference type="Proteomes" id="UP001241747">
    <property type="component" value="Unassembled WGS sequence"/>
</dbReference>
<comment type="caution">
    <text evidence="2">The sequence shown here is derived from an EMBL/GenBank/DDBJ whole genome shotgun (WGS) entry which is preliminary data.</text>
</comment>
<accession>A0ABU0LBF2</accession>
<protein>
    <submittedName>
        <fullName evidence="2">Fatty acid desaturase</fullName>
    </submittedName>
</protein>
<gene>
    <name evidence="2" type="ORF">QOZ94_001248</name>
</gene>
<dbReference type="EMBL" id="JAUSVY010000002">
    <property type="protein sequence ID" value="MDQ0504474.1"/>
    <property type="molecule type" value="Genomic_DNA"/>
</dbReference>
<reference evidence="2 3" key="1">
    <citation type="submission" date="2023-07" db="EMBL/GenBank/DDBJ databases">
        <title>Genomic Encyclopedia of Type Strains, Phase IV (KMG-IV): sequencing the most valuable type-strain genomes for metagenomic binning, comparative biology and taxonomic classification.</title>
        <authorList>
            <person name="Goeker M."/>
        </authorList>
    </citation>
    <scope>NUCLEOTIDE SEQUENCE [LARGE SCALE GENOMIC DNA]</scope>
    <source>
        <strain evidence="2 3">DSM 3770</strain>
    </source>
</reference>
<organism evidence="2 3">
    <name type="scientific">Xanthobacter agilis</name>
    <dbReference type="NCBI Taxonomy" id="47492"/>
    <lineage>
        <taxon>Bacteria</taxon>
        <taxon>Pseudomonadati</taxon>
        <taxon>Pseudomonadota</taxon>
        <taxon>Alphaproteobacteria</taxon>
        <taxon>Hyphomicrobiales</taxon>
        <taxon>Xanthobacteraceae</taxon>
        <taxon>Xanthobacter</taxon>
    </lineage>
</organism>
<feature type="transmembrane region" description="Helical" evidence="1">
    <location>
        <begin position="44"/>
        <end position="68"/>
    </location>
</feature>
<keyword evidence="1" id="KW-1133">Transmembrane helix</keyword>
<keyword evidence="1" id="KW-0472">Membrane</keyword>
<sequence length="80" mass="8489">MKGARNRPGNDPGPRPEVLLALFAAALLLFNFPLLAVWNVPATVFGLPVLPVALFVIWAGLVAILAMVSERRREGGDGPA</sequence>
<feature type="transmembrane region" description="Helical" evidence="1">
    <location>
        <begin position="20"/>
        <end position="38"/>
    </location>
</feature>
<evidence type="ECO:0000313" key="2">
    <source>
        <dbReference type="EMBL" id="MDQ0504474.1"/>
    </source>
</evidence>
<proteinExistence type="predicted"/>
<keyword evidence="1" id="KW-0812">Transmembrane</keyword>
<keyword evidence="3" id="KW-1185">Reference proteome</keyword>
<evidence type="ECO:0000313" key="3">
    <source>
        <dbReference type="Proteomes" id="UP001241747"/>
    </source>
</evidence>
<evidence type="ECO:0000256" key="1">
    <source>
        <dbReference type="SAM" id="Phobius"/>
    </source>
</evidence>
<dbReference type="RefSeq" id="WP_237345042.1">
    <property type="nucleotide sequence ID" value="NZ_JABWGX010000007.1"/>
</dbReference>
<name>A0ABU0LBF2_XANAG</name>